<evidence type="ECO:0000313" key="9">
    <source>
        <dbReference type="Proteomes" id="UP001637994"/>
    </source>
</evidence>
<dbReference type="PANTHER" id="PTHR43281:SF1">
    <property type="entry name" value="FARNESYL DIPHOSPHATE SYNTHASE"/>
    <property type="match status" value="1"/>
</dbReference>
<comment type="cofactor">
    <cofactor evidence="1">
        <name>Mg(2+)</name>
        <dbReference type="ChEBI" id="CHEBI:18420"/>
    </cofactor>
</comment>
<evidence type="ECO:0000313" key="8">
    <source>
        <dbReference type="EMBL" id="MFO3667130.1"/>
    </source>
</evidence>
<dbReference type="PROSITE" id="PS00723">
    <property type="entry name" value="POLYPRENYL_SYNTHASE_1"/>
    <property type="match status" value="1"/>
</dbReference>
<evidence type="ECO:0000256" key="3">
    <source>
        <dbReference type="ARBA" id="ARBA00022679"/>
    </source>
</evidence>
<dbReference type="SUPFAM" id="SSF48576">
    <property type="entry name" value="Terpenoid synthases"/>
    <property type="match status" value="1"/>
</dbReference>
<evidence type="ECO:0000256" key="5">
    <source>
        <dbReference type="ARBA" id="ARBA00022842"/>
    </source>
</evidence>
<dbReference type="InterPro" id="IPR033749">
    <property type="entry name" value="Polyprenyl_synt_CS"/>
</dbReference>
<dbReference type="Pfam" id="PF00348">
    <property type="entry name" value="polyprenyl_synt"/>
    <property type="match status" value="1"/>
</dbReference>
<keyword evidence="4" id="KW-0479">Metal-binding</keyword>
<evidence type="ECO:0000256" key="7">
    <source>
        <dbReference type="RuleBase" id="RU004466"/>
    </source>
</evidence>
<protein>
    <submittedName>
        <fullName evidence="8">Polyprenyl synthetase family protein</fullName>
        <ecNumber evidence="8">2.5.1.-</ecNumber>
    </submittedName>
</protein>
<keyword evidence="3 7" id="KW-0808">Transferase</keyword>
<dbReference type="Gene3D" id="1.10.600.10">
    <property type="entry name" value="Farnesyl Diphosphate Synthase"/>
    <property type="match status" value="1"/>
</dbReference>
<accession>A0ABW9MCT4</accession>
<evidence type="ECO:0000256" key="2">
    <source>
        <dbReference type="ARBA" id="ARBA00006706"/>
    </source>
</evidence>
<dbReference type="GO" id="GO:0016740">
    <property type="term" value="F:transferase activity"/>
    <property type="evidence" value="ECO:0007669"/>
    <property type="project" value="UniProtKB-KW"/>
</dbReference>
<comment type="similarity">
    <text evidence="2 7">Belongs to the FPP/GGPP synthase family.</text>
</comment>
<evidence type="ECO:0000256" key="1">
    <source>
        <dbReference type="ARBA" id="ARBA00001946"/>
    </source>
</evidence>
<sequence length="275" mass="31461">MNKEEFIKILNNNKKDIDERVRSYFPKKGLINETMTYAADGGKRIRASLYLESKKMFSSSLSEEDYKMALAIELIHAYSLVHDDLPAMDNDDYRRGMESLHKKYGEDLAILTGDALLNEAAIILFDVAIINNTYLKSSKYIMERASKRGMIQGQILDLRKDIKVDKSYLLEVYSKKTSDLFKAACIGAALSAKASHRQIELLSLYAENLGLAFQIQDDLLEDTYDDELNILNIMTKEEAINLLDSINKDARDAISNFSHNEFLTYLIDYLSKRSY</sequence>
<dbReference type="InterPro" id="IPR000092">
    <property type="entry name" value="Polyprenyl_synt"/>
</dbReference>
<evidence type="ECO:0000256" key="4">
    <source>
        <dbReference type="ARBA" id="ARBA00022723"/>
    </source>
</evidence>
<keyword evidence="6" id="KW-0414">Isoprene biosynthesis</keyword>
<keyword evidence="9" id="KW-1185">Reference proteome</keyword>
<keyword evidence="5" id="KW-0460">Magnesium</keyword>
<proteinExistence type="inferred from homology"/>
<evidence type="ECO:0000256" key="6">
    <source>
        <dbReference type="ARBA" id="ARBA00023229"/>
    </source>
</evidence>
<dbReference type="InterPro" id="IPR008949">
    <property type="entry name" value="Isoprenoid_synthase_dom_sf"/>
</dbReference>
<dbReference type="SFLD" id="SFLDS00005">
    <property type="entry name" value="Isoprenoid_Synthase_Type_I"/>
    <property type="match status" value="1"/>
</dbReference>
<dbReference type="Proteomes" id="UP001637994">
    <property type="component" value="Unassembled WGS sequence"/>
</dbReference>
<dbReference type="EC" id="2.5.1.-" evidence="8"/>
<organism evidence="8 9">
    <name type="scientific">Anaerococcus kampingae</name>
    <dbReference type="NCBI Taxonomy" id="3115614"/>
    <lineage>
        <taxon>Bacteria</taxon>
        <taxon>Bacillati</taxon>
        <taxon>Bacillota</taxon>
        <taxon>Tissierellia</taxon>
        <taxon>Tissierellales</taxon>
        <taxon>Peptoniphilaceae</taxon>
        <taxon>Anaerococcus</taxon>
    </lineage>
</organism>
<dbReference type="EMBL" id="JBGMEF010000018">
    <property type="protein sequence ID" value="MFO3667130.1"/>
    <property type="molecule type" value="Genomic_DNA"/>
</dbReference>
<comment type="caution">
    <text evidence="8">The sequence shown here is derived from an EMBL/GenBank/DDBJ whole genome shotgun (WGS) entry which is preliminary data.</text>
</comment>
<reference evidence="8 9" key="1">
    <citation type="journal article" date="2025" name="Anaerobe">
        <title>Description of Anaerococcus kampingiae sp. nov., Anaerococcus groningensis sp. nov., Anaerococcus martiniensis sp. nov., and Anaerococcus cruorum sp. nov., isolated from human clinical specimens.</title>
        <authorList>
            <person name="Boiten K.E."/>
            <person name="Meijer J."/>
            <person name="van Wezel E.M."/>
            <person name="Veloo A.C.M."/>
        </authorList>
    </citation>
    <scope>NUCLEOTIDE SEQUENCE [LARGE SCALE GENOMIC DNA]</scope>
    <source>
        <strain evidence="8 9">ENR0874</strain>
    </source>
</reference>
<gene>
    <name evidence="8" type="ORF">ACCQ42_05030</name>
</gene>
<name>A0ABW9MCT4_9FIRM</name>
<dbReference type="PANTHER" id="PTHR43281">
    <property type="entry name" value="FARNESYL DIPHOSPHATE SYNTHASE"/>
    <property type="match status" value="1"/>
</dbReference>
<dbReference type="RefSeq" id="WP_410035534.1">
    <property type="nucleotide sequence ID" value="NZ_JBGMEF010000018.1"/>
</dbReference>